<evidence type="ECO:0000313" key="3">
    <source>
        <dbReference type="Proteomes" id="UP000823388"/>
    </source>
</evidence>
<keyword evidence="3" id="KW-1185">Reference proteome</keyword>
<dbReference type="AlphaFoldDB" id="A0A8T0VHP4"/>
<feature type="compositionally biased region" description="Pro residues" evidence="1">
    <location>
        <begin position="93"/>
        <end position="102"/>
    </location>
</feature>
<feature type="region of interest" description="Disordered" evidence="1">
    <location>
        <begin position="93"/>
        <end position="136"/>
    </location>
</feature>
<dbReference type="Proteomes" id="UP000823388">
    <property type="component" value="Chromosome 2N"/>
</dbReference>
<reference evidence="2" key="1">
    <citation type="submission" date="2020-05" db="EMBL/GenBank/DDBJ databases">
        <title>WGS assembly of Panicum virgatum.</title>
        <authorList>
            <person name="Lovell J.T."/>
            <person name="Jenkins J."/>
            <person name="Shu S."/>
            <person name="Juenger T.E."/>
            <person name="Schmutz J."/>
        </authorList>
    </citation>
    <scope>NUCLEOTIDE SEQUENCE</scope>
    <source>
        <strain evidence="2">AP13</strain>
    </source>
</reference>
<gene>
    <name evidence="2" type="ORF">PVAP13_2NG249800</name>
</gene>
<dbReference type="EMBL" id="CM029040">
    <property type="protein sequence ID" value="KAG2634075.1"/>
    <property type="molecule type" value="Genomic_DNA"/>
</dbReference>
<protein>
    <submittedName>
        <fullName evidence="2">Uncharacterized protein</fullName>
    </submittedName>
</protein>
<proteinExistence type="predicted"/>
<accession>A0A8T0VHP4</accession>
<comment type="caution">
    <text evidence="2">The sequence shown here is derived from an EMBL/GenBank/DDBJ whole genome shotgun (WGS) entry which is preliminary data.</text>
</comment>
<evidence type="ECO:0000256" key="1">
    <source>
        <dbReference type="SAM" id="MobiDB-lite"/>
    </source>
</evidence>
<sequence>MWQRPWRHTSWRRDVRRARRRGPCHIASALCASFILPRCARRRRRHLRPPLVGRPTPPLPRAGHACTRESRDLRLQPSSWLAPVARGLLSRLRPPPALPPLPPRRHHLTEASTAPPPSPCAQVGRHSPSSPPPRMQPCLCISARL</sequence>
<organism evidence="2 3">
    <name type="scientific">Panicum virgatum</name>
    <name type="common">Blackwell switchgrass</name>
    <dbReference type="NCBI Taxonomy" id="38727"/>
    <lineage>
        <taxon>Eukaryota</taxon>
        <taxon>Viridiplantae</taxon>
        <taxon>Streptophyta</taxon>
        <taxon>Embryophyta</taxon>
        <taxon>Tracheophyta</taxon>
        <taxon>Spermatophyta</taxon>
        <taxon>Magnoliopsida</taxon>
        <taxon>Liliopsida</taxon>
        <taxon>Poales</taxon>
        <taxon>Poaceae</taxon>
        <taxon>PACMAD clade</taxon>
        <taxon>Panicoideae</taxon>
        <taxon>Panicodae</taxon>
        <taxon>Paniceae</taxon>
        <taxon>Panicinae</taxon>
        <taxon>Panicum</taxon>
        <taxon>Panicum sect. Hiantes</taxon>
    </lineage>
</organism>
<name>A0A8T0VHP4_PANVG</name>
<evidence type="ECO:0000313" key="2">
    <source>
        <dbReference type="EMBL" id="KAG2634075.1"/>
    </source>
</evidence>